<sequence length="390" mass="44601">MKYNFDKIIDRKNTDSIKWDRAGDALPMWVADMDFETYPDIKEALVNRATHGIFGYTENKKEWYESYMYWWREKYSFDIKKEWLNFSNGVMPALACAVRALSEKGDNVLVQSPVYSAFFSTIFGNERNVVENKLIYNELSYDIDWVDLEERLSDSKTKLMILCNPHNPTGNIWNEQILIRIGELCKKNGVIVISDEIHCDIVAPGEKYVPFAAVSEVNKDISVTLISPAKTFNVSAIHSAAMIIANDEIKNKVKYEVGISGVGRANSFSIEVVKAAYTKEGAEWVDELCEYIWNNRNFAEKYIKENIPNLKTVPSHSTYLLWVDVSAVADNSDKFVRFLEKEAKLMLNSGSDFLGNGDKFVRINLACPMEVLKDGLNRLKEGTESYKERS</sequence>
<protein>
    <recommendedName>
        <fullName evidence="2">cysteine-S-conjugate beta-lyase</fullName>
        <ecNumber evidence="2">4.4.1.13</ecNumber>
    </recommendedName>
</protein>
<gene>
    <name evidence="7" type="ORF">SAMN02745111_00585</name>
</gene>
<evidence type="ECO:0000256" key="3">
    <source>
        <dbReference type="ARBA" id="ARBA00022898"/>
    </source>
</evidence>
<dbReference type="GO" id="GO:0047804">
    <property type="term" value="F:cysteine-S-conjugate beta-lyase activity"/>
    <property type="evidence" value="ECO:0007669"/>
    <property type="project" value="UniProtKB-EC"/>
</dbReference>
<keyword evidence="3" id="KW-0663">Pyridoxal phosphate</keyword>
<dbReference type="NCBIfam" id="TIGR04350">
    <property type="entry name" value="C_S_lyase_PatB"/>
    <property type="match status" value="1"/>
</dbReference>
<dbReference type="EC" id="4.4.1.13" evidence="2"/>
<dbReference type="STRING" id="39495.SAMN02745111_00585"/>
<dbReference type="InterPro" id="IPR004839">
    <property type="entry name" value="Aminotransferase_I/II_large"/>
</dbReference>
<accession>A0A1T4VAD0</accession>
<comment type="similarity">
    <text evidence="5">Belongs to the class-II pyridoxal-phosphate-dependent aminotransferase family. MalY/PatB cystathionine beta-lyase subfamily.</text>
</comment>
<evidence type="ECO:0000313" key="7">
    <source>
        <dbReference type="EMBL" id="SKA61877.1"/>
    </source>
</evidence>
<dbReference type="RefSeq" id="WP_159444264.1">
    <property type="nucleotide sequence ID" value="NZ_FUXZ01000003.1"/>
</dbReference>
<reference evidence="7 8" key="1">
    <citation type="submission" date="2017-02" db="EMBL/GenBank/DDBJ databases">
        <authorList>
            <person name="Peterson S.W."/>
        </authorList>
    </citation>
    <scope>NUCLEOTIDE SEQUENCE [LARGE SCALE GENOMIC DNA]</scope>
    <source>
        <strain evidence="7 8">ATCC 35992</strain>
    </source>
</reference>
<dbReference type="PANTHER" id="PTHR43525:SF1">
    <property type="entry name" value="PROTEIN MALY"/>
    <property type="match status" value="1"/>
</dbReference>
<dbReference type="EMBL" id="FUXZ01000003">
    <property type="protein sequence ID" value="SKA61877.1"/>
    <property type="molecule type" value="Genomic_DNA"/>
</dbReference>
<evidence type="ECO:0000256" key="4">
    <source>
        <dbReference type="ARBA" id="ARBA00023239"/>
    </source>
</evidence>
<dbReference type="AlphaFoldDB" id="A0A1T4VAD0"/>
<keyword evidence="4 7" id="KW-0456">Lyase</keyword>
<name>A0A1T4VAD0_9FIRM</name>
<dbReference type="InterPro" id="IPR015424">
    <property type="entry name" value="PyrdxlP-dep_Trfase"/>
</dbReference>
<dbReference type="InterPro" id="IPR015421">
    <property type="entry name" value="PyrdxlP-dep_Trfase_major"/>
</dbReference>
<organism evidence="7 8">
    <name type="scientific">Eubacterium uniforme</name>
    <dbReference type="NCBI Taxonomy" id="39495"/>
    <lineage>
        <taxon>Bacteria</taxon>
        <taxon>Bacillati</taxon>
        <taxon>Bacillota</taxon>
        <taxon>Clostridia</taxon>
        <taxon>Eubacteriales</taxon>
        <taxon>Eubacteriaceae</taxon>
        <taxon>Eubacterium</taxon>
    </lineage>
</organism>
<dbReference type="InterPro" id="IPR027619">
    <property type="entry name" value="C-S_lyase_PatB-like"/>
</dbReference>
<evidence type="ECO:0000259" key="6">
    <source>
        <dbReference type="Pfam" id="PF00155"/>
    </source>
</evidence>
<dbReference type="InterPro" id="IPR015422">
    <property type="entry name" value="PyrdxlP-dep_Trfase_small"/>
</dbReference>
<dbReference type="PANTHER" id="PTHR43525">
    <property type="entry name" value="PROTEIN MALY"/>
    <property type="match status" value="1"/>
</dbReference>
<feature type="domain" description="Aminotransferase class I/classII large" evidence="6">
    <location>
        <begin position="32"/>
        <end position="379"/>
    </location>
</feature>
<dbReference type="SUPFAM" id="SSF53383">
    <property type="entry name" value="PLP-dependent transferases"/>
    <property type="match status" value="1"/>
</dbReference>
<dbReference type="GO" id="GO:0030170">
    <property type="term" value="F:pyridoxal phosphate binding"/>
    <property type="evidence" value="ECO:0007669"/>
    <property type="project" value="InterPro"/>
</dbReference>
<dbReference type="Proteomes" id="UP000190814">
    <property type="component" value="Unassembled WGS sequence"/>
</dbReference>
<evidence type="ECO:0000256" key="1">
    <source>
        <dbReference type="ARBA" id="ARBA00001933"/>
    </source>
</evidence>
<evidence type="ECO:0000256" key="2">
    <source>
        <dbReference type="ARBA" id="ARBA00012224"/>
    </source>
</evidence>
<comment type="cofactor">
    <cofactor evidence="1">
        <name>pyridoxal 5'-phosphate</name>
        <dbReference type="ChEBI" id="CHEBI:597326"/>
    </cofactor>
</comment>
<keyword evidence="8" id="KW-1185">Reference proteome</keyword>
<dbReference type="CDD" id="cd00609">
    <property type="entry name" value="AAT_like"/>
    <property type="match status" value="1"/>
</dbReference>
<dbReference type="Gene3D" id="3.40.640.10">
    <property type="entry name" value="Type I PLP-dependent aspartate aminotransferase-like (Major domain)"/>
    <property type="match status" value="1"/>
</dbReference>
<dbReference type="Pfam" id="PF00155">
    <property type="entry name" value="Aminotran_1_2"/>
    <property type="match status" value="1"/>
</dbReference>
<dbReference type="OrthoDB" id="9802872at2"/>
<proteinExistence type="inferred from homology"/>
<dbReference type="Gene3D" id="3.90.1150.10">
    <property type="entry name" value="Aspartate Aminotransferase, domain 1"/>
    <property type="match status" value="1"/>
</dbReference>
<evidence type="ECO:0000256" key="5">
    <source>
        <dbReference type="ARBA" id="ARBA00037974"/>
    </source>
</evidence>
<dbReference type="InterPro" id="IPR051798">
    <property type="entry name" value="Class-II_PLP-Dep_Aminotrans"/>
</dbReference>
<evidence type="ECO:0000313" key="8">
    <source>
        <dbReference type="Proteomes" id="UP000190814"/>
    </source>
</evidence>